<sequence>MRGRNPHQEGNECQVDSVEPAIAGGLSEPLRPGNLPEESVFLPESLPALQCCRWAAVITLHQEYSKKRISEIGSAALEIFSWLSLDLPPLPEGYYNM</sequence>
<dbReference type="EMBL" id="OV170225">
    <property type="protein sequence ID" value="CAH0726213.1"/>
    <property type="molecule type" value="Genomic_DNA"/>
</dbReference>
<dbReference type="AlphaFoldDB" id="A0A8J9UU77"/>
<gene>
    <name evidence="1" type="ORF">BINO364_LOCUS11698</name>
</gene>
<name>A0A8J9UU77_9NEOP</name>
<protein>
    <submittedName>
        <fullName evidence="1">Uncharacterized protein</fullName>
    </submittedName>
</protein>
<keyword evidence="2" id="KW-1185">Reference proteome</keyword>
<proteinExistence type="predicted"/>
<organism evidence="1 2">
    <name type="scientific">Brenthis ino</name>
    <name type="common">lesser marbled fritillary</name>
    <dbReference type="NCBI Taxonomy" id="405034"/>
    <lineage>
        <taxon>Eukaryota</taxon>
        <taxon>Metazoa</taxon>
        <taxon>Ecdysozoa</taxon>
        <taxon>Arthropoda</taxon>
        <taxon>Hexapoda</taxon>
        <taxon>Insecta</taxon>
        <taxon>Pterygota</taxon>
        <taxon>Neoptera</taxon>
        <taxon>Endopterygota</taxon>
        <taxon>Lepidoptera</taxon>
        <taxon>Glossata</taxon>
        <taxon>Ditrysia</taxon>
        <taxon>Papilionoidea</taxon>
        <taxon>Nymphalidae</taxon>
        <taxon>Heliconiinae</taxon>
        <taxon>Argynnini</taxon>
        <taxon>Brenthis</taxon>
    </lineage>
</organism>
<dbReference type="Proteomes" id="UP000838878">
    <property type="component" value="Chromosome 5"/>
</dbReference>
<accession>A0A8J9UU77</accession>
<reference evidence="1" key="1">
    <citation type="submission" date="2021-12" db="EMBL/GenBank/DDBJ databases">
        <authorList>
            <person name="Martin H S."/>
        </authorList>
    </citation>
    <scope>NUCLEOTIDE SEQUENCE</scope>
</reference>
<feature type="non-terminal residue" evidence="1">
    <location>
        <position position="97"/>
    </location>
</feature>
<evidence type="ECO:0000313" key="1">
    <source>
        <dbReference type="EMBL" id="CAH0726213.1"/>
    </source>
</evidence>
<evidence type="ECO:0000313" key="2">
    <source>
        <dbReference type="Proteomes" id="UP000838878"/>
    </source>
</evidence>